<dbReference type="InterPro" id="IPR050579">
    <property type="entry name" value="PMP-22/EMP/MP20-like"/>
</dbReference>
<dbReference type="GO" id="GO:0005886">
    <property type="term" value="C:plasma membrane"/>
    <property type="evidence" value="ECO:0007669"/>
    <property type="project" value="TreeGrafter"/>
</dbReference>
<keyword evidence="6" id="KW-1185">Reference proteome</keyword>
<dbReference type="Gene3D" id="1.20.140.150">
    <property type="match status" value="1"/>
</dbReference>
<dbReference type="KEGG" id="nss:113423257"/>
<gene>
    <name evidence="7" type="primary">LOC113423257</name>
</gene>
<feature type="transmembrane region" description="Helical" evidence="5">
    <location>
        <begin position="134"/>
        <end position="152"/>
    </location>
</feature>
<keyword evidence="4 5" id="KW-0472">Membrane</keyword>
<dbReference type="PANTHER" id="PTHR10671">
    <property type="entry name" value="EPITHELIAL MEMBRANE PROTEIN-RELATED"/>
    <property type="match status" value="1"/>
</dbReference>
<protein>
    <submittedName>
        <fullName evidence="7">Protein NKG7-like</fullName>
    </submittedName>
</protein>
<feature type="transmembrane region" description="Helical" evidence="5">
    <location>
        <begin position="209"/>
        <end position="227"/>
    </location>
</feature>
<evidence type="ECO:0000256" key="1">
    <source>
        <dbReference type="ARBA" id="ARBA00004141"/>
    </source>
</evidence>
<evidence type="ECO:0000256" key="3">
    <source>
        <dbReference type="ARBA" id="ARBA00022989"/>
    </source>
</evidence>
<dbReference type="Pfam" id="PF00822">
    <property type="entry name" value="PMP22_Claudin"/>
    <property type="match status" value="1"/>
</dbReference>
<accession>A0A6J1VIB7</accession>
<evidence type="ECO:0000256" key="5">
    <source>
        <dbReference type="SAM" id="Phobius"/>
    </source>
</evidence>
<keyword evidence="3 5" id="KW-1133">Transmembrane helix</keyword>
<sequence length="235" mass="25671">MVAEATEWISEEVAVSPSLLPLQRSCPKWQKGVAVGPVVGGRKGEIPSTTVSLTSITSLEINLSFLTQPLKISCGICSAGSLLLEYMSLSTSYWVLETTYRGMVHSGLWDICLESKCNLYQFNLLALHIHVTRAFLLMALFCGFIGLLFSCISFERNKLYDVSVIKVAAIFSFSAGFLVLVAMSLFTAILRKSPGYAQNLVTFGSSFSLGWASILMYIITGILLLLTEKTIISLA</sequence>
<evidence type="ECO:0000313" key="7">
    <source>
        <dbReference type="RefSeq" id="XP_026540358.1"/>
    </source>
</evidence>
<evidence type="ECO:0000256" key="4">
    <source>
        <dbReference type="ARBA" id="ARBA00023136"/>
    </source>
</evidence>
<feature type="transmembrane region" description="Helical" evidence="5">
    <location>
        <begin position="164"/>
        <end position="189"/>
    </location>
</feature>
<proteinExistence type="predicted"/>
<organism evidence="6 7">
    <name type="scientific">Notechis scutatus</name>
    <name type="common">mainland tiger snake</name>
    <dbReference type="NCBI Taxonomy" id="8663"/>
    <lineage>
        <taxon>Eukaryota</taxon>
        <taxon>Metazoa</taxon>
        <taxon>Chordata</taxon>
        <taxon>Craniata</taxon>
        <taxon>Vertebrata</taxon>
        <taxon>Euteleostomi</taxon>
        <taxon>Lepidosauria</taxon>
        <taxon>Squamata</taxon>
        <taxon>Bifurcata</taxon>
        <taxon>Unidentata</taxon>
        <taxon>Episquamata</taxon>
        <taxon>Toxicofera</taxon>
        <taxon>Serpentes</taxon>
        <taxon>Colubroidea</taxon>
        <taxon>Elapidae</taxon>
        <taxon>Hydrophiinae</taxon>
        <taxon>Notechis</taxon>
    </lineage>
</organism>
<evidence type="ECO:0000256" key="2">
    <source>
        <dbReference type="ARBA" id="ARBA00022692"/>
    </source>
</evidence>
<dbReference type="GeneID" id="113423257"/>
<dbReference type="RefSeq" id="XP_026540358.1">
    <property type="nucleotide sequence ID" value="XM_026684573.1"/>
</dbReference>
<reference evidence="7" key="1">
    <citation type="submission" date="2025-08" db="UniProtKB">
        <authorList>
            <consortium name="RefSeq"/>
        </authorList>
    </citation>
    <scope>IDENTIFICATION</scope>
</reference>
<dbReference type="InterPro" id="IPR004031">
    <property type="entry name" value="PMP22/EMP/MP20/Claudin"/>
</dbReference>
<dbReference type="PANTHER" id="PTHR10671:SF34">
    <property type="entry name" value="PROTEIN NKG7"/>
    <property type="match status" value="1"/>
</dbReference>
<comment type="subcellular location">
    <subcellularLocation>
        <location evidence="1">Membrane</location>
        <topology evidence="1">Multi-pass membrane protein</topology>
    </subcellularLocation>
</comment>
<dbReference type="AlphaFoldDB" id="A0A6J1VIB7"/>
<name>A0A6J1VIB7_9SAUR</name>
<dbReference type="Proteomes" id="UP000504612">
    <property type="component" value="Unplaced"/>
</dbReference>
<evidence type="ECO:0000313" key="6">
    <source>
        <dbReference type="Proteomes" id="UP000504612"/>
    </source>
</evidence>
<keyword evidence="2 5" id="KW-0812">Transmembrane</keyword>